<evidence type="ECO:0000256" key="5">
    <source>
        <dbReference type="ARBA" id="ARBA00022840"/>
    </source>
</evidence>
<feature type="coiled-coil region" evidence="13">
    <location>
        <begin position="1473"/>
        <end position="1535"/>
    </location>
</feature>
<dbReference type="InterPro" id="IPR036291">
    <property type="entry name" value="NAD(P)-bd_dom_sf"/>
</dbReference>
<dbReference type="HAMAP" id="MF_00150">
    <property type="entry name" value="ArgC_type1"/>
    <property type="match status" value="1"/>
</dbReference>
<protein>
    <submittedName>
        <fullName evidence="16">Kinesin-like protein KIN-12D</fullName>
    </submittedName>
</protein>
<evidence type="ECO:0000256" key="11">
    <source>
        <dbReference type="PROSITE-ProRule" id="PRU00283"/>
    </source>
</evidence>
<dbReference type="SUPFAM" id="SSF52540">
    <property type="entry name" value="P-loop containing nucleoside triphosphate hydrolases"/>
    <property type="match status" value="1"/>
</dbReference>
<feature type="active site" evidence="12">
    <location>
        <position position="3272"/>
    </location>
</feature>
<keyword evidence="4 11" id="KW-0547">Nucleotide-binding</keyword>
<dbReference type="Gene3D" id="3.40.850.10">
    <property type="entry name" value="Kinesin motor domain"/>
    <property type="match status" value="1"/>
</dbReference>
<evidence type="ECO:0000313" key="16">
    <source>
        <dbReference type="EMBL" id="RVW49831.1"/>
    </source>
</evidence>
<dbReference type="SMART" id="SM00129">
    <property type="entry name" value="KISc"/>
    <property type="match status" value="1"/>
</dbReference>
<evidence type="ECO:0000256" key="3">
    <source>
        <dbReference type="ARBA" id="ARBA00022701"/>
    </source>
</evidence>
<reference evidence="16 17" key="1">
    <citation type="journal article" date="2018" name="PLoS Genet.">
        <title>Population sequencing reveals clonal diversity and ancestral inbreeding in the grapevine cultivar Chardonnay.</title>
        <authorList>
            <person name="Roach M.J."/>
            <person name="Johnson D.L."/>
            <person name="Bohlmann J."/>
            <person name="van Vuuren H.J."/>
            <person name="Jones S.J."/>
            <person name="Pretorius I.S."/>
            <person name="Schmidt S.A."/>
            <person name="Borneman A.R."/>
        </authorList>
    </citation>
    <scope>NUCLEOTIDE SEQUENCE [LARGE SCALE GENOMIC DNA]</scope>
    <source>
        <strain evidence="17">cv. Chardonnay</strain>
        <tissue evidence="16">Leaf</tissue>
    </source>
</reference>
<gene>
    <name evidence="16" type="primary">KIN12D_1</name>
    <name evidence="16" type="ORF">CK203_070032</name>
</gene>
<dbReference type="InterPro" id="IPR044986">
    <property type="entry name" value="KIF15/KIN-12"/>
</dbReference>
<feature type="coiled-coil region" evidence="13">
    <location>
        <begin position="1107"/>
        <end position="1134"/>
    </location>
</feature>
<dbReference type="GO" id="GO:0003777">
    <property type="term" value="F:microtubule motor activity"/>
    <property type="evidence" value="ECO:0007669"/>
    <property type="project" value="InterPro"/>
</dbReference>
<keyword evidence="9 11" id="KW-0505">Motor protein</keyword>
<evidence type="ECO:0000256" key="8">
    <source>
        <dbReference type="ARBA" id="ARBA00023054"/>
    </source>
</evidence>
<feature type="coiled-coil region" evidence="13">
    <location>
        <begin position="572"/>
        <end position="599"/>
    </location>
</feature>
<dbReference type="GO" id="GO:0005874">
    <property type="term" value="C:microtubule"/>
    <property type="evidence" value="ECO:0007669"/>
    <property type="project" value="UniProtKB-KW"/>
</dbReference>
<evidence type="ECO:0000256" key="4">
    <source>
        <dbReference type="ARBA" id="ARBA00022741"/>
    </source>
</evidence>
<dbReference type="InterPro" id="IPR027417">
    <property type="entry name" value="P-loop_NTPase"/>
</dbReference>
<dbReference type="GO" id="GO:0006526">
    <property type="term" value="P:L-arginine biosynthetic process"/>
    <property type="evidence" value="ECO:0007669"/>
    <property type="project" value="UniProtKB-UniPathway"/>
</dbReference>
<comment type="pathway">
    <text evidence="1">Amino-acid biosynthesis; L-arginine biosynthesis; N(2)-acetyl-L-ornithine from L-glutamate: step 3/4.</text>
</comment>
<dbReference type="FunFam" id="3.40.850.10:FF:000033">
    <property type="entry name" value="Kinesin-like protein KIN-12E"/>
    <property type="match status" value="1"/>
</dbReference>
<dbReference type="GO" id="GO:0070401">
    <property type="term" value="F:NADP+ binding"/>
    <property type="evidence" value="ECO:0007669"/>
    <property type="project" value="InterPro"/>
</dbReference>
<feature type="coiled-coil region" evidence="13">
    <location>
        <begin position="654"/>
        <end position="688"/>
    </location>
</feature>
<dbReference type="GO" id="GO:0051287">
    <property type="term" value="F:NAD binding"/>
    <property type="evidence" value="ECO:0007669"/>
    <property type="project" value="InterPro"/>
</dbReference>
<dbReference type="InterPro" id="IPR023013">
    <property type="entry name" value="AGPR_AS"/>
</dbReference>
<feature type="coiled-coil region" evidence="13">
    <location>
        <begin position="814"/>
        <end position="862"/>
    </location>
</feature>
<dbReference type="InterPro" id="IPR000534">
    <property type="entry name" value="Semialdehyde_DH_NAD-bd"/>
</dbReference>
<feature type="coiled-coil region" evidence="13">
    <location>
        <begin position="2535"/>
        <end position="2597"/>
    </location>
</feature>
<keyword evidence="5 11" id="KW-0067">ATP-binding</keyword>
<keyword evidence="2" id="KW-0028">Amino-acid biosynthesis</keyword>
<evidence type="ECO:0000259" key="15">
    <source>
        <dbReference type="PROSITE" id="PS50067"/>
    </source>
</evidence>
<feature type="region of interest" description="Disordered" evidence="14">
    <location>
        <begin position="2667"/>
        <end position="2689"/>
    </location>
</feature>
<name>A0A438EQ16_VITVI</name>
<dbReference type="PANTHER" id="PTHR37739:SF8">
    <property type="entry name" value="KINESIN-LIKE PROTEIN KIN-12D"/>
    <property type="match status" value="1"/>
</dbReference>
<dbReference type="PROSITE" id="PS50067">
    <property type="entry name" value="KINESIN_MOTOR_2"/>
    <property type="match status" value="1"/>
</dbReference>
<evidence type="ECO:0000256" key="1">
    <source>
        <dbReference type="ARBA" id="ARBA00004862"/>
    </source>
</evidence>
<dbReference type="SMART" id="SM00859">
    <property type="entry name" value="Semialdhyde_dh"/>
    <property type="match status" value="1"/>
</dbReference>
<dbReference type="SUPFAM" id="SSF51735">
    <property type="entry name" value="NAD(P)-binding Rossmann-fold domains"/>
    <property type="match status" value="1"/>
</dbReference>
<feature type="binding site" evidence="11">
    <location>
        <begin position="309"/>
        <end position="316"/>
    </location>
    <ligand>
        <name>ATP</name>
        <dbReference type="ChEBI" id="CHEBI:30616"/>
    </ligand>
</feature>
<dbReference type="GO" id="GO:0005524">
    <property type="term" value="F:ATP binding"/>
    <property type="evidence" value="ECO:0007669"/>
    <property type="project" value="UniProtKB-UniRule"/>
</dbReference>
<sequence length="3541" mass="401681">MLRDLKFFRRNSAKNPVEEIENVPVNPTDLSAMQTGVDAMRPPLTTIPDSTQTSKPFVEPESGFRNKVDRTPTKAKGKSSDTALPGRTPDKQGIGLSGRNRFGWAQKNEPNSVVPESRDDGSQMSRGAAFGNGVFPNTTPRSTRTVGKGTLNYSECNSTQSTPTKSVTKPPNPGLRSKIDGNGSVRSGNFAQLYKGIPVSCGPSTVVNTVEVPHFDLREDPSFWMDHNVQVLIRVRPPNSIERSMHGYNRCLKQESAQSITWIGQPEMRFTFDHVACETIDQETLFRMAGLPMVENCLSGYNSCMFAYGQTGSGKTHTMLGEIEELEVNPSPNRGMTPRIFEFLFARIRAEEESRRDERLKYFCKCSFLEIYNEQITDLLDPSSTNLLLREDILKGVYVENLSEFEVQTVGDILRLLIQGSSNRKVAATNMNRESSRSHSVFTCVIESRWEKDSTTNLRFARLNLVDLAGSERQKTSGAEGERLKEAANINKSLSTLGHVIMVLLDVAHGKPRHVPYRDSRLTFLLQDSLGGNSKTMIIANVSPSICCSAETLNTLKFAQRAKLIQNNAVVNEDSSRDVVALQHEIRLLKEELSALKRQNVSRSLSFGSTTVGDTTHIQGNASTEKFPEDHQKVDDKCSVRMSSKQFKALETTLSGALRREQMAETSIKQLEAEIEQLNRLVRQREEDTRCTKMMLRFREEKIQRMESLLSGLIPADTYLLQENSALSEEILLLQAKVDRNPEVTRFALENIRLLDQLRRFQDFYEEGERDMLLTEVSELRHQLLQFLDGNSKPHNHPNFNSLPQEVVCVSKENDSLHLELKHTANELEECRRNLNSCLEDNAKLSREIDNLHSMLNNLQSAPHVPDDSMDVVMEESSVEDLSFEAYSLKAVKKEREEEKKEDLLKHTEELLHLQLELDVLKIILKEERSSRCEIEARALGLNRELELARQKVFSISKQCEEAKDELKDAKSVIEALESQQILSINEMENLRDSKKSLYRALDEDSPLQAKLKRMQNSLEKARRLNMWYQSDRAFQISNEEEMDEVHRQAEAETAAVIICLQEELTSLQQQVQDSNLKEIETKKNMMLLETEAKVLEEKLYHVTQDNKILGEKLEEKDEELRILSEEWEHLTCEIEEVLTNGHDALTDASHQVDLISSSFPHKRSWISEQVGRMIRIISEKELFIEELNRCLEDANNRRSDMENMLRSLKGAAMVITEAHQQECDAKEREILLLKSQLCAKASTIAKLENRIKLGEDQIQKASVCATVAFVIVNRLSEMNLNHVSALKQKNIQLSESEGMNLRKDDLLQDQVASIEKAEKMIQTLRVELEGSEESCGKLKVKLSEEKKRASVLEQKLEDIEEKEILTTQEKLAELQSGVSTLMSCMDDYADRVGSPMKIDTSRVSMSTNDSSERRTDTEPDEETNNIDVHSVADLKTDSSQCSFKFGKSVYHNDKKILDSRPCKDVHARDITIILLKKEIESALESLKGVQAEMAKLRVEKEEIWISEKQSRENMKCLMDQVLLLQSAMRNFEEQSGLKMVVFNDKLWKVEQIVQETGSHWFETKESLELEVGDAKIVAAQKTAEASCFLSKFEEAQDTMKEADIMINGLMIANETMKLEIERLKKERGSLISEVQSLQSSNDLKYQQYENLEKQVASDLKETRSMVLEMEGIFAEVHTTFNEDFMAIAHDFHSMKSQLLQCTRLIRSWLEDIWSELVVKDCAVSVLDLCHMGILLETVMGLNAENGLLHHGLCESNSVIAGLREHNFKTRQELEMCRILKGKLLADIKNSFDRISRKEEETGELRIKLTAFEKKILDLQLQEESMLHRSNYMGSELAVLMKELDLSNSNILASLLDQQKLLQDKDEVIKSQAESFMIDLYSKDIESLILASELEHMALQKAHAEMEQIEWCTVLESLKKATIFLKVDVDLKEQYLVDKEGEVAILQKEVEEAHREKQDLLLKLYQSSSRIAEVDSVNKVDADLKEHCFADKEFEVALLQNEVEEVQRERQDLLSKLNQNSSRIAEVNAENKVLEQDIQLLKDVACTNDALKGELSELMEAKMRLMIQVQELEAEYRKVQEDLKIKETALECSSSQISVLDQQNQKLQNDISLLETSSCNLQEALDIKDAEISKMNLLEEENKLLKTEVMKLKTECCNVLQDLEERKSEFESIDMENHRLQDRVCSLETSIVSLQTDLNMKNVELNELQLSQSVIKEDIGLKIQDLQTHVNQVHTLEEENIFLKGKLSSQEKIQYEILQMSSLKMVKCVDAVETVDMMGSRICNALDKQSTTIIDKMFQEICENLEKTSEFIEEVKCLECLAQKLVSENLSLQTELLRKDDVLKGLLFDLSLLQESASNSKDQKDEIEELAASLESLEQELAVRSGELDEAVARGQVFEAQLQEKIGIISNLELDISKGRESLKVLSLENQELRAYVEDALAAKSSIEEELTERRKVIDSLEADIFEMSNALGQMNDSIDSLKSNLSELTNERDHLQVEVLTLKEKLEKAQACADENEAIATEAQQIAESRKTYAEDKEEEVRLLERSVEELERTVNVLENKVDIVKGEAERQRLQREELELELHALKHQMQNVESSDADMKRESSSRSLRAYKVLERDIANRVAEIAQLKAHISELNLHAEAQASEYKQKFKALEAMVEQVKPEGFSTHVQNSSSNKSEKNASKSRGSGSPFKCIGLGLVQQIKLEKDEELFAGRLRIEELEALAASRQKEIFALNARLAATESMTHDVIRDLLGLKLDMTKYTSVLDNQQVQKITEKAQLHSIESQAKEQEVIKLKQQLNEFVEERQGWLEEIDRKQAEMVAAQIALEKLRQRDQLLKTENEMLKLENVKHKKKVMELEGEEENNLLKIENEDLSNKLRRAEVILSRVKEELARYRASCGRSIDFNEEQMLSNKLKETEEERLQLAQKFLNLCTSILKVAGITKPVSEISLSVAEEALEQLKNRLTTLERESQDLKFKNKIVNERIRLSELVPQPSPLSSRTDENRLTPQRSLKSKLGYSFVSLILLPFYVALCSAYIPCKSIPQAPQKSVKVDKPKLPQKSHWKQSTLFCYLAELSCVGVFHLLESETKSSNGRKLHIRGSVTSSPQSVQFAEAKAEKSGKAVRIGVLGASGYTGSEIVRLLANHPHFGITLMTADRKAGQSIGSVFPHLITQDLPDMVAIKDANFSNVDAVFCCLPHGTTQDIIKALPKSLKIVDLSADFRLQEIAEYEEWYGQPHRAPDLQKEAVYGLTEILREEIKAARLVANPGCYPTTIQLPLVPLLKANLIETRNLIIDAKSGVSGAGRGAKEANLYTEIAEGIHSYGITRHRHVDLCHNSFTKFMDVEYDKKKSSRMSIGRVFEVEVSMGLGLCQSPPPLPLTHPDYSAIIYLSLGVPECPHIWDKVPEIEQGLSDAAHAKVTVSFTPHLMPMSRGMQSTIYVEMTPGVTIEDLYKQLKIAYEDEEFVILLEKGVVPHTRNVRGSNYCLLNVFPDRIPGRAIIVSVIDNLVKGASGQALQNLNVMMGLPENTGLLYQPLFP</sequence>
<dbReference type="PANTHER" id="PTHR37739">
    <property type="entry name" value="KINESIN-LIKE PROTEIN KIN-12D"/>
    <property type="match status" value="1"/>
</dbReference>
<organism evidence="16 17">
    <name type="scientific">Vitis vinifera</name>
    <name type="common">Grape</name>
    <dbReference type="NCBI Taxonomy" id="29760"/>
    <lineage>
        <taxon>Eukaryota</taxon>
        <taxon>Viridiplantae</taxon>
        <taxon>Streptophyta</taxon>
        <taxon>Embryophyta</taxon>
        <taxon>Tracheophyta</taxon>
        <taxon>Spermatophyta</taxon>
        <taxon>Magnoliopsida</taxon>
        <taxon>eudicotyledons</taxon>
        <taxon>Gunneridae</taxon>
        <taxon>Pentapetalae</taxon>
        <taxon>rosids</taxon>
        <taxon>Vitales</taxon>
        <taxon>Vitaceae</taxon>
        <taxon>Viteae</taxon>
        <taxon>Vitis</taxon>
    </lineage>
</organism>
<dbReference type="InterPro" id="IPR019821">
    <property type="entry name" value="Kinesin_motor_CS"/>
</dbReference>
<evidence type="ECO:0000256" key="2">
    <source>
        <dbReference type="ARBA" id="ARBA00022605"/>
    </source>
</evidence>
<dbReference type="InterPro" id="IPR036961">
    <property type="entry name" value="Kinesin_motor_dom_sf"/>
</dbReference>
<evidence type="ECO:0000256" key="13">
    <source>
        <dbReference type="SAM" id="Coils"/>
    </source>
</evidence>
<dbReference type="InterPro" id="IPR058924">
    <property type="entry name" value="AGPR_dimerisation_dom"/>
</dbReference>
<dbReference type="CDD" id="cd17895">
    <property type="entry name" value="AGPR_1_N"/>
    <property type="match status" value="1"/>
</dbReference>
<feature type="compositionally biased region" description="Basic and acidic residues" evidence="14">
    <location>
        <begin position="62"/>
        <end position="72"/>
    </location>
</feature>
<dbReference type="PRINTS" id="PR00380">
    <property type="entry name" value="KINESINHEAVY"/>
</dbReference>
<feature type="region of interest" description="Disordered" evidence="14">
    <location>
        <begin position="40"/>
        <end position="183"/>
    </location>
</feature>
<keyword evidence="3" id="KW-0493">Microtubule</keyword>
<evidence type="ECO:0000256" key="6">
    <source>
        <dbReference type="ARBA" id="ARBA00022857"/>
    </source>
</evidence>
<keyword evidence="6" id="KW-0521">NADP</keyword>
<dbReference type="NCBIfam" id="TIGR01850">
    <property type="entry name" value="argC"/>
    <property type="match status" value="1"/>
</dbReference>
<dbReference type="SUPFAM" id="SSF55347">
    <property type="entry name" value="Glyceraldehyde-3-phosphate dehydrogenase-like, C-terminal domain"/>
    <property type="match status" value="2"/>
</dbReference>
<dbReference type="GO" id="GO:0007018">
    <property type="term" value="P:microtubule-based movement"/>
    <property type="evidence" value="ECO:0007669"/>
    <property type="project" value="InterPro"/>
</dbReference>
<dbReference type="PROSITE" id="PS01224">
    <property type="entry name" value="ARGC"/>
    <property type="match status" value="1"/>
</dbReference>
<feature type="coiled-coil region" evidence="13">
    <location>
        <begin position="2787"/>
        <end position="2980"/>
    </location>
</feature>
<dbReference type="EMBL" id="QGNW01001220">
    <property type="protein sequence ID" value="RVW49831.1"/>
    <property type="molecule type" value="Genomic_DNA"/>
</dbReference>
<keyword evidence="7" id="KW-0560">Oxidoreductase</keyword>
<evidence type="ECO:0000256" key="7">
    <source>
        <dbReference type="ARBA" id="ARBA00023002"/>
    </source>
</evidence>
<dbReference type="CDD" id="cd23934">
    <property type="entry name" value="AGPR_1_C"/>
    <property type="match status" value="1"/>
</dbReference>
<feature type="coiled-coil region" evidence="13">
    <location>
        <begin position="946"/>
        <end position="980"/>
    </location>
</feature>
<accession>A0A438EQ16</accession>
<dbReference type="Gene3D" id="3.30.360.10">
    <property type="entry name" value="Dihydrodipicolinate Reductase, domain 2"/>
    <property type="match status" value="1"/>
</dbReference>
<feature type="coiled-coil region" evidence="13">
    <location>
        <begin position="1185"/>
        <end position="1212"/>
    </location>
</feature>
<feature type="coiled-coil region" evidence="13">
    <location>
        <begin position="2350"/>
        <end position="2394"/>
    </location>
</feature>
<dbReference type="GO" id="GO:0008017">
    <property type="term" value="F:microtubule binding"/>
    <property type="evidence" value="ECO:0007669"/>
    <property type="project" value="InterPro"/>
</dbReference>
<evidence type="ECO:0000256" key="14">
    <source>
        <dbReference type="SAM" id="MobiDB-lite"/>
    </source>
</evidence>
<dbReference type="CDD" id="cd01373">
    <property type="entry name" value="KISc_KLP2_like"/>
    <property type="match status" value="1"/>
</dbReference>
<dbReference type="InterPro" id="IPR001752">
    <property type="entry name" value="Kinesin_motor_dom"/>
</dbReference>
<proteinExistence type="inferred from homology"/>
<dbReference type="Proteomes" id="UP000288805">
    <property type="component" value="Unassembled WGS sequence"/>
</dbReference>
<feature type="coiled-coil region" evidence="13">
    <location>
        <begin position="1936"/>
        <end position="1963"/>
    </location>
</feature>
<dbReference type="Pfam" id="PF22698">
    <property type="entry name" value="Semialdhyde_dhC_1"/>
    <property type="match status" value="2"/>
</dbReference>
<evidence type="ECO:0000256" key="12">
    <source>
        <dbReference type="PROSITE-ProRule" id="PRU10010"/>
    </source>
</evidence>
<feature type="coiled-coil region" evidence="13">
    <location>
        <begin position="1989"/>
        <end position="2155"/>
    </location>
</feature>
<evidence type="ECO:0000256" key="10">
    <source>
        <dbReference type="ARBA" id="ARBA00034488"/>
    </source>
</evidence>
<dbReference type="PROSITE" id="PS00411">
    <property type="entry name" value="KINESIN_MOTOR_1"/>
    <property type="match status" value="1"/>
</dbReference>
<comment type="similarity">
    <text evidence="10">Belongs to the TRAFAC class myosin-kinesin ATPase superfamily. Kinesin family. KIN-12 subfamily.</text>
</comment>
<feature type="domain" description="Kinesin motor" evidence="15">
    <location>
        <begin position="228"/>
        <end position="565"/>
    </location>
</feature>
<dbReference type="SUPFAM" id="SSF57997">
    <property type="entry name" value="Tropomyosin"/>
    <property type="match status" value="1"/>
</dbReference>
<feature type="compositionally biased region" description="Polar residues" evidence="14">
    <location>
        <begin position="135"/>
        <end position="169"/>
    </location>
</feature>
<dbReference type="Gene3D" id="3.40.50.720">
    <property type="entry name" value="NAD(P)-binding Rossmann-like Domain"/>
    <property type="match status" value="1"/>
</dbReference>
<feature type="coiled-coil region" evidence="13">
    <location>
        <begin position="1607"/>
        <end position="1655"/>
    </location>
</feature>
<dbReference type="Pfam" id="PF01118">
    <property type="entry name" value="Semialdhyde_dh"/>
    <property type="match status" value="1"/>
</dbReference>
<dbReference type="InterPro" id="IPR000706">
    <property type="entry name" value="AGPR_type-1"/>
</dbReference>
<evidence type="ECO:0000256" key="9">
    <source>
        <dbReference type="ARBA" id="ARBA00023175"/>
    </source>
</evidence>
<dbReference type="Pfam" id="PF00225">
    <property type="entry name" value="Kinesin"/>
    <property type="match status" value="1"/>
</dbReference>
<feature type="coiled-coil region" evidence="13">
    <location>
        <begin position="2430"/>
        <end position="2506"/>
    </location>
</feature>
<feature type="region of interest" description="Disordered" evidence="14">
    <location>
        <begin position="1401"/>
        <end position="1424"/>
    </location>
</feature>
<evidence type="ECO:0000313" key="17">
    <source>
        <dbReference type="Proteomes" id="UP000288805"/>
    </source>
</evidence>
<comment type="caution">
    <text evidence="16">The sequence shown here is derived from an EMBL/GenBank/DDBJ whole genome shotgun (WGS) entry which is preliminary data.</text>
</comment>
<dbReference type="GO" id="GO:0003942">
    <property type="term" value="F:N-acetyl-gamma-glutamyl-phosphate reductase activity"/>
    <property type="evidence" value="ECO:0007669"/>
    <property type="project" value="InterPro"/>
</dbReference>
<dbReference type="UniPathway" id="UPA00068">
    <property type="reaction ID" value="UER00108"/>
</dbReference>
<keyword evidence="8 13" id="KW-0175">Coiled coil</keyword>
<feature type="coiled-coil region" evidence="13">
    <location>
        <begin position="1308"/>
        <end position="1363"/>
    </location>
</feature>